<dbReference type="EMBL" id="JAIZAY010000015">
    <property type="protein sequence ID" value="KAJ8027726.1"/>
    <property type="molecule type" value="Genomic_DNA"/>
</dbReference>
<evidence type="ECO:0000256" key="6">
    <source>
        <dbReference type="ARBA" id="ARBA00023170"/>
    </source>
</evidence>
<dbReference type="PANTHER" id="PTHR45695:SF9">
    <property type="entry name" value="LEUCOKININ RECEPTOR"/>
    <property type="match status" value="1"/>
</dbReference>
<dbReference type="SUPFAM" id="SSF81321">
    <property type="entry name" value="Family A G protein-coupled receptor-like"/>
    <property type="match status" value="1"/>
</dbReference>
<evidence type="ECO:0000259" key="9">
    <source>
        <dbReference type="PROSITE" id="PS50262"/>
    </source>
</evidence>
<comment type="subcellular location">
    <subcellularLocation>
        <location evidence="1">Membrane</location>
        <topology evidence="1">Multi-pass membrane protein</topology>
    </subcellularLocation>
</comment>
<feature type="transmembrane region" description="Helical" evidence="8">
    <location>
        <begin position="129"/>
        <end position="147"/>
    </location>
</feature>
<evidence type="ECO:0000256" key="7">
    <source>
        <dbReference type="ARBA" id="ARBA00023224"/>
    </source>
</evidence>
<keyword evidence="4" id="KW-0297">G-protein coupled receptor</keyword>
<gene>
    <name evidence="10" type="ORF">HOLleu_29760</name>
</gene>
<organism evidence="10 11">
    <name type="scientific">Holothuria leucospilota</name>
    <name type="common">Black long sea cucumber</name>
    <name type="synonym">Mertensiothuria leucospilota</name>
    <dbReference type="NCBI Taxonomy" id="206669"/>
    <lineage>
        <taxon>Eukaryota</taxon>
        <taxon>Metazoa</taxon>
        <taxon>Echinodermata</taxon>
        <taxon>Eleutherozoa</taxon>
        <taxon>Echinozoa</taxon>
        <taxon>Holothuroidea</taxon>
        <taxon>Aspidochirotacea</taxon>
        <taxon>Aspidochirotida</taxon>
        <taxon>Holothuriidae</taxon>
        <taxon>Holothuria</taxon>
    </lineage>
</organism>
<dbReference type="OrthoDB" id="7362714at2759"/>
<feature type="transmembrane region" description="Helical" evidence="8">
    <location>
        <begin position="277"/>
        <end position="295"/>
    </location>
</feature>
<feature type="transmembrane region" description="Helical" evidence="8">
    <location>
        <begin position="51"/>
        <end position="72"/>
    </location>
</feature>
<evidence type="ECO:0000256" key="4">
    <source>
        <dbReference type="ARBA" id="ARBA00023040"/>
    </source>
</evidence>
<dbReference type="GO" id="GO:0005886">
    <property type="term" value="C:plasma membrane"/>
    <property type="evidence" value="ECO:0007669"/>
    <property type="project" value="TreeGrafter"/>
</dbReference>
<dbReference type="GO" id="GO:0004930">
    <property type="term" value="F:G protein-coupled receptor activity"/>
    <property type="evidence" value="ECO:0007669"/>
    <property type="project" value="UniProtKB-KW"/>
</dbReference>
<dbReference type="Proteomes" id="UP001152320">
    <property type="component" value="Chromosome 15"/>
</dbReference>
<keyword evidence="11" id="KW-1185">Reference proteome</keyword>
<dbReference type="Pfam" id="PF00001">
    <property type="entry name" value="7tm_1"/>
    <property type="match status" value="1"/>
</dbReference>
<evidence type="ECO:0000256" key="8">
    <source>
        <dbReference type="SAM" id="Phobius"/>
    </source>
</evidence>
<dbReference type="PANTHER" id="PTHR45695">
    <property type="entry name" value="LEUCOKININ RECEPTOR-RELATED"/>
    <property type="match status" value="1"/>
</dbReference>
<protein>
    <submittedName>
        <fullName evidence="10">Neuropeptide CCHamide-1 receptor</fullName>
    </submittedName>
</protein>
<feature type="transmembrane region" description="Helical" evidence="8">
    <location>
        <begin position="15"/>
        <end position="39"/>
    </location>
</feature>
<keyword evidence="6 10" id="KW-0675">Receptor</keyword>
<evidence type="ECO:0000313" key="10">
    <source>
        <dbReference type="EMBL" id="KAJ8027726.1"/>
    </source>
</evidence>
<comment type="caution">
    <text evidence="10">The sequence shown here is derived from an EMBL/GenBank/DDBJ whole genome shotgun (WGS) entry which is preliminary data.</text>
</comment>
<dbReference type="Gene3D" id="1.20.1070.10">
    <property type="entry name" value="Rhodopsin 7-helix transmembrane proteins"/>
    <property type="match status" value="1"/>
</dbReference>
<keyword evidence="3 8" id="KW-1133">Transmembrane helix</keyword>
<evidence type="ECO:0000256" key="5">
    <source>
        <dbReference type="ARBA" id="ARBA00023136"/>
    </source>
</evidence>
<dbReference type="PROSITE" id="PS50262">
    <property type="entry name" value="G_PROTEIN_RECEP_F1_2"/>
    <property type="match status" value="1"/>
</dbReference>
<proteinExistence type="predicted"/>
<accession>A0A9Q1BJH9</accession>
<feature type="domain" description="G-protein coupled receptors family 1 profile" evidence="9">
    <location>
        <begin position="30"/>
        <end position="288"/>
    </location>
</feature>
<dbReference type="PRINTS" id="PR00237">
    <property type="entry name" value="GPCRRHODOPSN"/>
</dbReference>
<sequence length="320" mass="37265">MVKEDLVLNAGHTSWLVAVLALYFLIGFFGNVVLVVLMAKEKSLRDVNNALITNLAVSDFMYVGLFAPILIFSEFYQYRPFGKTFCIISIMANYTSQDVSTLSLTALSHFRFCAIVTPFRSRRKKRSKLIFTFCALSWLIGAAFSIYPTLACQEHPLRECFIWSRHRVQMFEENKQFFRFFWIRFIVLYLLPLVTIVYFYGRVAYTLCVIPTSLEESVSAKSHNQTISRSRKRLKFIVLIIVVIFFVSWLPTYIFWLTGLDDTIFIHWLNMLRKVTMFIPATTNPIILIVMSSSYRKRFSALFTSKPVDKPQLTLRVPLH</sequence>
<reference evidence="10" key="1">
    <citation type="submission" date="2021-10" db="EMBL/GenBank/DDBJ databases">
        <title>Tropical sea cucumber genome reveals ecological adaptation and Cuvierian tubules defense mechanism.</title>
        <authorList>
            <person name="Chen T."/>
        </authorList>
    </citation>
    <scope>NUCLEOTIDE SEQUENCE</scope>
    <source>
        <strain evidence="10">Nanhai2018</strain>
        <tissue evidence="10">Muscle</tissue>
    </source>
</reference>
<keyword evidence="2 8" id="KW-0812">Transmembrane</keyword>
<dbReference type="InterPro" id="IPR000276">
    <property type="entry name" value="GPCR_Rhodpsn"/>
</dbReference>
<feature type="transmembrane region" description="Helical" evidence="8">
    <location>
        <begin position="236"/>
        <end position="257"/>
    </location>
</feature>
<dbReference type="AlphaFoldDB" id="A0A9Q1BJH9"/>
<evidence type="ECO:0000256" key="3">
    <source>
        <dbReference type="ARBA" id="ARBA00022989"/>
    </source>
</evidence>
<keyword evidence="5 8" id="KW-0472">Membrane</keyword>
<evidence type="ECO:0000313" key="11">
    <source>
        <dbReference type="Proteomes" id="UP001152320"/>
    </source>
</evidence>
<dbReference type="SMART" id="SM01381">
    <property type="entry name" value="7TM_GPCR_Srsx"/>
    <property type="match status" value="1"/>
</dbReference>
<dbReference type="InterPro" id="IPR017452">
    <property type="entry name" value="GPCR_Rhodpsn_7TM"/>
</dbReference>
<name>A0A9Q1BJH9_HOLLE</name>
<feature type="transmembrane region" description="Helical" evidence="8">
    <location>
        <begin position="180"/>
        <end position="200"/>
    </location>
</feature>
<dbReference type="CDD" id="cd00637">
    <property type="entry name" value="7tm_classA_rhodopsin-like"/>
    <property type="match status" value="1"/>
</dbReference>
<keyword evidence="7" id="KW-0807">Transducer</keyword>
<evidence type="ECO:0000256" key="1">
    <source>
        <dbReference type="ARBA" id="ARBA00004141"/>
    </source>
</evidence>
<evidence type="ECO:0000256" key="2">
    <source>
        <dbReference type="ARBA" id="ARBA00022692"/>
    </source>
</evidence>